<reference evidence="9 10" key="1">
    <citation type="submission" date="2017-07" db="EMBL/GenBank/DDBJ databases">
        <authorList>
            <person name="Sun Z.S."/>
            <person name="Albrecht U."/>
            <person name="Echele G."/>
            <person name="Lee C.C."/>
        </authorList>
    </citation>
    <scope>NUCLEOTIDE SEQUENCE [LARGE SCALE GENOMIC DNA]</scope>
    <source>
        <strain evidence="10">type strain: KCTC 22618</strain>
    </source>
</reference>
<dbReference type="EMBL" id="LT899436">
    <property type="protein sequence ID" value="SNR16284.1"/>
    <property type="molecule type" value="Genomic_DNA"/>
</dbReference>
<evidence type="ECO:0000256" key="2">
    <source>
        <dbReference type="ARBA" id="ARBA00022448"/>
    </source>
</evidence>
<dbReference type="AlphaFoldDB" id="A0A238UCT6"/>
<comment type="similarity">
    <text evidence="7">Belongs to the binding-protein-dependent transport system permease family.</text>
</comment>
<feature type="transmembrane region" description="Helical" evidence="7">
    <location>
        <begin position="314"/>
        <end position="335"/>
    </location>
</feature>
<feature type="domain" description="ABC transmembrane type-1" evidence="8">
    <location>
        <begin position="175"/>
        <end position="367"/>
    </location>
</feature>
<dbReference type="PANTHER" id="PTHR30151">
    <property type="entry name" value="ALKANE SULFONATE ABC TRANSPORTER-RELATED, MEMBRANE SUBUNIT"/>
    <property type="match status" value="1"/>
</dbReference>
<keyword evidence="2 7" id="KW-0813">Transport</keyword>
<evidence type="ECO:0000256" key="4">
    <source>
        <dbReference type="ARBA" id="ARBA00022692"/>
    </source>
</evidence>
<sequence>MKQSVTVNQPAEAKWQKVIKTLFSKVSVKKPSFNLLSTLKKVGIPFASIVVFIGIWHLGAEGLRQREINYRVEKTLADQGEAAAAALKSCFASGDATCQTNTLPSPTMVWASVMTLINDHFIILEDKKAFRDKTASLNEKIKVFNKENAALISAGKVAKKELIEYTGRASFIDIVLTSLKTVFAGFLLAFFIAVPIGIVIGLSDKLRNAFNWFIQIFKPVSPVVWYLLVFMIVKTLLIGTSTDNSFVISFISVGLCAMWATLVNTAVGVSTVDKDYINVAKVLKLGPLQKVFKVILPSSLPLIFTGLRITLSVAWMVLIAIELLAQSPGLGLFVWEEFQNGANDSNSKIIVAMFVIGIIGFLLDRFMLTIQNMVSFNKSEGI</sequence>
<keyword evidence="4 7" id="KW-0812">Transmembrane</keyword>
<dbReference type="KEGG" id="tje:TJEJU_2601"/>
<dbReference type="PROSITE" id="PS50928">
    <property type="entry name" value="ABC_TM1"/>
    <property type="match status" value="1"/>
</dbReference>
<accession>A0A238UCT6</accession>
<feature type="transmembrane region" description="Helical" evidence="7">
    <location>
        <begin position="246"/>
        <end position="267"/>
    </location>
</feature>
<dbReference type="InterPro" id="IPR035906">
    <property type="entry name" value="MetI-like_sf"/>
</dbReference>
<organism evidence="9 10">
    <name type="scientific">Tenacibaculum jejuense</name>
    <dbReference type="NCBI Taxonomy" id="584609"/>
    <lineage>
        <taxon>Bacteria</taxon>
        <taxon>Pseudomonadati</taxon>
        <taxon>Bacteroidota</taxon>
        <taxon>Flavobacteriia</taxon>
        <taxon>Flavobacteriales</taxon>
        <taxon>Flavobacteriaceae</taxon>
        <taxon>Tenacibaculum</taxon>
    </lineage>
</organism>
<dbReference type="InterPro" id="IPR000515">
    <property type="entry name" value="MetI-like"/>
</dbReference>
<feature type="transmembrane region" description="Helical" evidence="7">
    <location>
        <begin position="347"/>
        <end position="368"/>
    </location>
</feature>
<dbReference type="Proteomes" id="UP000215214">
    <property type="component" value="Chromosome TJEJU"/>
</dbReference>
<protein>
    <submittedName>
        <fullName evidence="9">Probable ABC-type transport system, permease component. nitrate/sulfonate/bicarbonate transporter</fullName>
    </submittedName>
</protein>
<feature type="transmembrane region" description="Helical" evidence="7">
    <location>
        <begin position="42"/>
        <end position="60"/>
    </location>
</feature>
<keyword evidence="10" id="KW-1185">Reference proteome</keyword>
<name>A0A238UCT6_9FLAO</name>
<evidence type="ECO:0000256" key="3">
    <source>
        <dbReference type="ARBA" id="ARBA00022475"/>
    </source>
</evidence>
<evidence type="ECO:0000256" key="5">
    <source>
        <dbReference type="ARBA" id="ARBA00022989"/>
    </source>
</evidence>
<evidence type="ECO:0000256" key="6">
    <source>
        <dbReference type="ARBA" id="ARBA00023136"/>
    </source>
</evidence>
<evidence type="ECO:0000313" key="9">
    <source>
        <dbReference type="EMBL" id="SNR16284.1"/>
    </source>
</evidence>
<keyword evidence="5 7" id="KW-1133">Transmembrane helix</keyword>
<dbReference type="Pfam" id="PF00528">
    <property type="entry name" value="BPD_transp_1"/>
    <property type="match status" value="1"/>
</dbReference>
<evidence type="ECO:0000256" key="1">
    <source>
        <dbReference type="ARBA" id="ARBA00004651"/>
    </source>
</evidence>
<gene>
    <name evidence="9" type="primary">nrtB</name>
    <name evidence="9" type="ORF">TJEJU_2601</name>
</gene>
<keyword evidence="3" id="KW-1003">Cell membrane</keyword>
<dbReference type="GO" id="GO:0005886">
    <property type="term" value="C:plasma membrane"/>
    <property type="evidence" value="ECO:0007669"/>
    <property type="project" value="UniProtKB-SubCell"/>
</dbReference>
<evidence type="ECO:0000256" key="7">
    <source>
        <dbReference type="RuleBase" id="RU363032"/>
    </source>
</evidence>
<dbReference type="PANTHER" id="PTHR30151:SF7">
    <property type="entry name" value="NITRATE IMPORT PERMEASE PROTEIN NRTB"/>
    <property type="match status" value="1"/>
</dbReference>
<dbReference type="Gene3D" id="1.10.3720.10">
    <property type="entry name" value="MetI-like"/>
    <property type="match status" value="1"/>
</dbReference>
<keyword evidence="6 7" id="KW-0472">Membrane</keyword>
<dbReference type="GO" id="GO:0055085">
    <property type="term" value="P:transmembrane transport"/>
    <property type="evidence" value="ECO:0007669"/>
    <property type="project" value="InterPro"/>
</dbReference>
<dbReference type="RefSeq" id="WP_095072712.1">
    <property type="nucleotide sequence ID" value="NZ_LT899436.1"/>
</dbReference>
<dbReference type="SUPFAM" id="SSF161098">
    <property type="entry name" value="MetI-like"/>
    <property type="match status" value="1"/>
</dbReference>
<evidence type="ECO:0000259" key="8">
    <source>
        <dbReference type="PROSITE" id="PS50928"/>
    </source>
</evidence>
<evidence type="ECO:0000313" key="10">
    <source>
        <dbReference type="Proteomes" id="UP000215214"/>
    </source>
</evidence>
<feature type="transmembrane region" description="Helical" evidence="7">
    <location>
        <begin position="182"/>
        <end position="203"/>
    </location>
</feature>
<comment type="subcellular location">
    <subcellularLocation>
        <location evidence="1 7">Cell membrane</location>
        <topology evidence="1 7">Multi-pass membrane protein</topology>
    </subcellularLocation>
</comment>
<dbReference type="CDD" id="cd06261">
    <property type="entry name" value="TM_PBP2"/>
    <property type="match status" value="1"/>
</dbReference>
<proteinExistence type="inferred from homology"/>
<dbReference type="OrthoDB" id="9804353at2"/>